<dbReference type="EMBL" id="KV440971">
    <property type="protein sequence ID" value="OAD81290.1"/>
    <property type="molecule type" value="Genomic_DNA"/>
</dbReference>
<dbReference type="AlphaFoldDB" id="A0A163ESI9"/>
<dbReference type="GeneID" id="28990997"/>
<name>A0A163ESI9_PHYB8</name>
<reference evidence="2" key="1">
    <citation type="submission" date="2015-06" db="EMBL/GenBank/DDBJ databases">
        <title>Expansion of signal transduction pathways in fungi by whole-genome duplication.</title>
        <authorList>
            <consortium name="DOE Joint Genome Institute"/>
            <person name="Corrochano L.M."/>
            <person name="Kuo A."/>
            <person name="Marcet-Houben M."/>
            <person name="Polaino S."/>
            <person name="Salamov A."/>
            <person name="Villalobos J.M."/>
            <person name="Alvarez M.I."/>
            <person name="Avalos J."/>
            <person name="Benito E.P."/>
            <person name="Benoit I."/>
            <person name="Burger G."/>
            <person name="Camino L.P."/>
            <person name="Canovas D."/>
            <person name="Cerda-Olmedo E."/>
            <person name="Cheng J.-F."/>
            <person name="Dominguez A."/>
            <person name="Elias M."/>
            <person name="Eslava A.P."/>
            <person name="Glaser F."/>
            <person name="Grimwood J."/>
            <person name="Gutierrez G."/>
            <person name="Heitman J."/>
            <person name="Henrissat B."/>
            <person name="Iturriaga E.A."/>
            <person name="Lang B.F."/>
            <person name="Lavin J.L."/>
            <person name="Lee S."/>
            <person name="Li W."/>
            <person name="Lindquist E."/>
            <person name="Lopez-Garcia S."/>
            <person name="Luque E.M."/>
            <person name="Marcos A.T."/>
            <person name="Martin J."/>
            <person name="McCluskey K."/>
            <person name="Medina H.R."/>
            <person name="Miralles-Duran A."/>
            <person name="Miyazaki A."/>
            <person name="Munoz-Torres E."/>
            <person name="Oguiza J.A."/>
            <person name="Ohm R."/>
            <person name="Olmedo M."/>
            <person name="Orejas M."/>
            <person name="Ortiz-Castellanos L."/>
            <person name="Pisabarro A.G."/>
            <person name="Rodriguez-Romero J."/>
            <person name="Ruiz-Herrera J."/>
            <person name="Ruiz-Vazquez R."/>
            <person name="Sanz C."/>
            <person name="Schackwitz W."/>
            <person name="Schmutz J."/>
            <person name="Shahriari M."/>
            <person name="Shelest E."/>
            <person name="Silva-Franco F."/>
            <person name="Soanes D."/>
            <person name="Syed K."/>
            <person name="Tagua V.G."/>
            <person name="Talbot N.J."/>
            <person name="Thon M."/>
            <person name="De vries R.P."/>
            <person name="Wiebenga A."/>
            <person name="Yadav J.S."/>
            <person name="Braun E.L."/>
            <person name="Baker S."/>
            <person name="Garre V."/>
            <person name="Horwitz B."/>
            <person name="Torres-Martinez S."/>
            <person name="Idnurm A."/>
            <person name="Herrera-Estrella A."/>
            <person name="Gabaldon T."/>
            <person name="Grigoriev I.V."/>
        </authorList>
    </citation>
    <scope>NUCLEOTIDE SEQUENCE [LARGE SCALE GENOMIC DNA]</scope>
    <source>
        <strain evidence="2">NRRL 1555(-)</strain>
    </source>
</reference>
<dbReference type="VEuPathDB" id="FungiDB:PHYBLDRAFT_138838"/>
<dbReference type="Proteomes" id="UP000077315">
    <property type="component" value="Unassembled WGS sequence"/>
</dbReference>
<dbReference type="RefSeq" id="XP_018299330.1">
    <property type="nucleotide sequence ID" value="XM_018430091.1"/>
</dbReference>
<dbReference type="InParanoid" id="A0A163ESI9"/>
<protein>
    <submittedName>
        <fullName evidence="1">Uncharacterized protein</fullName>
    </submittedName>
</protein>
<evidence type="ECO:0000313" key="1">
    <source>
        <dbReference type="EMBL" id="OAD81290.1"/>
    </source>
</evidence>
<proteinExistence type="predicted"/>
<organism evidence="1 2">
    <name type="scientific">Phycomyces blakesleeanus (strain ATCC 8743b / DSM 1359 / FGSC 10004 / NBRC 33097 / NRRL 1555)</name>
    <dbReference type="NCBI Taxonomy" id="763407"/>
    <lineage>
        <taxon>Eukaryota</taxon>
        <taxon>Fungi</taxon>
        <taxon>Fungi incertae sedis</taxon>
        <taxon>Mucoromycota</taxon>
        <taxon>Mucoromycotina</taxon>
        <taxon>Mucoromycetes</taxon>
        <taxon>Mucorales</taxon>
        <taxon>Phycomycetaceae</taxon>
        <taxon>Phycomyces</taxon>
    </lineage>
</organism>
<evidence type="ECO:0000313" key="2">
    <source>
        <dbReference type="Proteomes" id="UP000077315"/>
    </source>
</evidence>
<sequence>MAIQIIPDECSSAKHAMNQEPLSLGVVIDMVISTLHKMMGLQYSFNKELPIAQNREVQVVDQSEESALAQNRLRALEFVQRHNSLINKIAQAVGERNAMARDTASGMNITSQILEDCLSSLKESGVAPQQKYRKQ</sequence>
<keyword evidence="2" id="KW-1185">Reference proteome</keyword>
<gene>
    <name evidence="1" type="ORF">PHYBLDRAFT_138838</name>
</gene>
<accession>A0A163ESI9</accession>